<sequence>MTDWSRLRHAYGPADDVPDLFARAEPDPRSPVWNELWSRLCHQGTVYPASFPALPVLTELAGRWPGAQRTMPLALAADIVSSVDQPYGEVDPHVTHAADIARLRTLTEETLGGADLDDDSSTYVHMLRALLAFDGDEVWGAHLDGLNDEEYEVACPHCEEEIFVAFGRYGAFTTQDGMYLRDTGAERLPLRPADPADLAGVGKRLHARAIADGHPDVAEKLTYVFGHADCAACGERFRVDEAVTARWSDQG</sequence>
<proteinExistence type="predicted"/>
<organism evidence="1 2">
    <name type="scientific">Micromonospora auratinigra</name>
    <dbReference type="NCBI Taxonomy" id="261654"/>
    <lineage>
        <taxon>Bacteria</taxon>
        <taxon>Bacillati</taxon>
        <taxon>Actinomycetota</taxon>
        <taxon>Actinomycetes</taxon>
        <taxon>Micromonosporales</taxon>
        <taxon>Micromonosporaceae</taxon>
        <taxon>Micromonospora</taxon>
    </lineage>
</organism>
<dbReference type="OrthoDB" id="796912at2"/>
<protein>
    <submittedName>
        <fullName evidence="1">Uncharacterized protein</fullName>
    </submittedName>
</protein>
<dbReference type="Proteomes" id="UP000199385">
    <property type="component" value="Chromosome I"/>
</dbReference>
<name>A0A1A8Z7I6_9ACTN</name>
<keyword evidence="2" id="KW-1185">Reference proteome</keyword>
<dbReference type="EMBL" id="LT594323">
    <property type="protein sequence ID" value="SBT39792.1"/>
    <property type="molecule type" value="Genomic_DNA"/>
</dbReference>
<evidence type="ECO:0000313" key="2">
    <source>
        <dbReference type="Proteomes" id="UP000199385"/>
    </source>
</evidence>
<reference evidence="2" key="1">
    <citation type="submission" date="2016-06" db="EMBL/GenBank/DDBJ databases">
        <authorList>
            <person name="Varghese N."/>
            <person name="Submissions Spin"/>
        </authorList>
    </citation>
    <scope>NUCLEOTIDE SEQUENCE [LARGE SCALE GENOMIC DNA]</scope>
    <source>
        <strain evidence="2">DSM 44815</strain>
    </source>
</reference>
<gene>
    <name evidence="1" type="ORF">GA0070611_1025</name>
</gene>
<accession>A0A1A8Z7I6</accession>
<dbReference type="STRING" id="261654.GA0070611_1025"/>
<dbReference type="PATRIC" id="fig|261654.4.peg.1051"/>
<evidence type="ECO:0000313" key="1">
    <source>
        <dbReference type="EMBL" id="SBT39792.1"/>
    </source>
</evidence>
<dbReference type="AlphaFoldDB" id="A0A1A8Z7I6"/>